<feature type="region of interest" description="Disordered" evidence="5">
    <location>
        <begin position="319"/>
        <end position="350"/>
    </location>
</feature>
<sequence>MTTGVDVSSWQGEPDWGAVRRAGVEFAYVKTTEGTGYLNPVRDAQFRGARDAGLVVGVYHYGRPDYGNSPQAEADYYVREVLRLGASGPGLLPPCLDIEEAAPRVADWCTAFVARVRERLGRHPVLVYASTSYINGHLGEGWANATDIRWWVAHYDRSPGDPGYKSPRVVMHQYTRHGRVAGVAGDVDMNRAMRALQDITGSEDDVSYEDAYNAIRDFVFNNRFESLVDGQNRNIVDYLRETEKISAETRAKTLESNAVLGDAYAISGGKSIGRLVAELRAVDPKAVAEALKPDLAAVIREVLGDDNAKQADEIVNKLAERLGRKPAPAQEQDGAGAPPQEGQRTEQPSA</sequence>
<keyword evidence="3 4" id="KW-0326">Glycosidase</keyword>
<dbReference type="SUPFAM" id="SSF51445">
    <property type="entry name" value="(Trans)glycosidases"/>
    <property type="match status" value="1"/>
</dbReference>
<dbReference type="SMART" id="SM00641">
    <property type="entry name" value="Glyco_25"/>
    <property type="match status" value="1"/>
</dbReference>
<comment type="similarity">
    <text evidence="1 4">Belongs to the glycosyl hydrolase 25 family.</text>
</comment>
<comment type="catalytic activity">
    <reaction evidence="4">
        <text>Hydrolysis of (1-&gt;4)-beta-linkages between N-acetylmuramic acid and N-acetyl-D-glucosamine residues in a peptidoglycan and between N-acetyl-D-glucosamine residues in chitodextrins.</text>
        <dbReference type="EC" id="3.2.1.17"/>
    </reaction>
</comment>
<dbReference type="InterPro" id="IPR018077">
    <property type="entry name" value="Glyco_hydro_fam25_subgr"/>
</dbReference>
<dbReference type="Proteomes" id="UP000184501">
    <property type="component" value="Unassembled WGS sequence"/>
</dbReference>
<dbReference type="STRING" id="2017.SAMN05444320_103557"/>
<evidence type="ECO:0000256" key="4">
    <source>
        <dbReference type="RuleBase" id="RU361176"/>
    </source>
</evidence>
<evidence type="ECO:0000313" key="7">
    <source>
        <dbReference type="Proteomes" id="UP000184501"/>
    </source>
</evidence>
<keyword evidence="7" id="KW-1185">Reference proteome</keyword>
<dbReference type="PROSITE" id="PS00953">
    <property type="entry name" value="GLYCOSYL_HYDROL_F25_1"/>
    <property type="match status" value="1"/>
</dbReference>
<dbReference type="PANTHER" id="PTHR34135:SF2">
    <property type="entry name" value="LYSOZYME"/>
    <property type="match status" value="1"/>
</dbReference>
<evidence type="ECO:0000256" key="5">
    <source>
        <dbReference type="SAM" id="MobiDB-lite"/>
    </source>
</evidence>
<accession>A0A1M5BG94</accession>
<organism evidence="6 7">
    <name type="scientific">Streptoalloteichus hindustanus</name>
    <dbReference type="NCBI Taxonomy" id="2017"/>
    <lineage>
        <taxon>Bacteria</taxon>
        <taxon>Bacillati</taxon>
        <taxon>Actinomycetota</taxon>
        <taxon>Actinomycetes</taxon>
        <taxon>Pseudonocardiales</taxon>
        <taxon>Pseudonocardiaceae</taxon>
        <taxon>Streptoalloteichus</taxon>
    </lineage>
</organism>
<dbReference type="PROSITE" id="PS51904">
    <property type="entry name" value="GLYCOSYL_HYDROL_F25_2"/>
    <property type="match status" value="1"/>
</dbReference>
<dbReference type="Gene3D" id="3.20.20.80">
    <property type="entry name" value="Glycosidases"/>
    <property type="match status" value="1"/>
</dbReference>
<dbReference type="AlphaFoldDB" id="A0A1M5BG94"/>
<dbReference type="CDD" id="cd00599">
    <property type="entry name" value="GH25_muramidase"/>
    <property type="match status" value="1"/>
</dbReference>
<evidence type="ECO:0000256" key="2">
    <source>
        <dbReference type="ARBA" id="ARBA00022801"/>
    </source>
</evidence>
<dbReference type="RefSeq" id="WP_073482133.1">
    <property type="nucleotide sequence ID" value="NZ_FQVN01000003.1"/>
</dbReference>
<evidence type="ECO:0000313" key="6">
    <source>
        <dbReference type="EMBL" id="SHF41486.1"/>
    </source>
</evidence>
<keyword evidence="2 4" id="KW-0378">Hydrolase</keyword>
<evidence type="ECO:0000256" key="1">
    <source>
        <dbReference type="ARBA" id="ARBA00010646"/>
    </source>
</evidence>
<dbReference type="InterPro" id="IPR002053">
    <property type="entry name" value="Glyco_hydro_25"/>
</dbReference>
<dbReference type="PANTHER" id="PTHR34135">
    <property type="entry name" value="LYSOZYME"/>
    <property type="match status" value="1"/>
</dbReference>
<dbReference type="EMBL" id="FQVN01000003">
    <property type="protein sequence ID" value="SHF41486.1"/>
    <property type="molecule type" value="Genomic_DNA"/>
</dbReference>
<dbReference type="EC" id="3.2.1.17" evidence="4"/>
<dbReference type="GO" id="GO:0016052">
    <property type="term" value="P:carbohydrate catabolic process"/>
    <property type="evidence" value="ECO:0007669"/>
    <property type="project" value="TreeGrafter"/>
</dbReference>
<dbReference type="InterPro" id="IPR017853">
    <property type="entry name" value="GH"/>
</dbReference>
<gene>
    <name evidence="6" type="ORF">SAMN05444320_103557</name>
</gene>
<evidence type="ECO:0000256" key="3">
    <source>
        <dbReference type="ARBA" id="ARBA00023295"/>
    </source>
</evidence>
<proteinExistence type="inferred from homology"/>
<name>A0A1M5BG94_STRHI</name>
<protein>
    <recommendedName>
        <fullName evidence="4">Lysozyme</fullName>
        <ecNumber evidence="4">3.2.1.17</ecNumber>
    </recommendedName>
</protein>
<dbReference type="GO" id="GO:0009253">
    <property type="term" value="P:peptidoglycan catabolic process"/>
    <property type="evidence" value="ECO:0007669"/>
    <property type="project" value="InterPro"/>
</dbReference>
<dbReference type="GO" id="GO:0003796">
    <property type="term" value="F:lysozyme activity"/>
    <property type="evidence" value="ECO:0007669"/>
    <property type="project" value="UniProtKB-EC"/>
</dbReference>
<dbReference type="GO" id="GO:0016998">
    <property type="term" value="P:cell wall macromolecule catabolic process"/>
    <property type="evidence" value="ECO:0007669"/>
    <property type="project" value="InterPro"/>
</dbReference>
<dbReference type="OrthoDB" id="3698205at2"/>
<reference evidence="6 7" key="1">
    <citation type="submission" date="2016-11" db="EMBL/GenBank/DDBJ databases">
        <authorList>
            <person name="Jaros S."/>
            <person name="Januszkiewicz K."/>
            <person name="Wedrychowicz H."/>
        </authorList>
    </citation>
    <scope>NUCLEOTIDE SEQUENCE [LARGE SCALE GENOMIC DNA]</scope>
    <source>
        <strain evidence="6 7">DSM 44523</strain>
    </source>
</reference>
<dbReference type="InterPro" id="IPR008270">
    <property type="entry name" value="Glyco_hydro_25_AS"/>
</dbReference>
<dbReference type="Pfam" id="PF01183">
    <property type="entry name" value="Glyco_hydro_25"/>
    <property type="match status" value="1"/>
</dbReference>